<dbReference type="HOGENOM" id="CLU_046113_1_3_9"/>
<proteinExistence type="inferred from homology"/>
<evidence type="ECO:0000313" key="9">
    <source>
        <dbReference type="EMBL" id="AKA71859.1"/>
    </source>
</evidence>
<evidence type="ECO:0000256" key="1">
    <source>
        <dbReference type="ARBA" id="ARBA00004651"/>
    </source>
</evidence>
<keyword evidence="10" id="KW-1185">Reference proteome</keyword>
<evidence type="ECO:0000256" key="6">
    <source>
        <dbReference type="ARBA" id="ARBA00023136"/>
    </source>
</evidence>
<dbReference type="GO" id="GO:0055085">
    <property type="term" value="P:transmembrane transport"/>
    <property type="evidence" value="ECO:0007669"/>
    <property type="project" value="InterPro"/>
</dbReference>
<dbReference type="EMBL" id="CP009933">
    <property type="protein sequence ID" value="AKA71859.1"/>
    <property type="molecule type" value="Genomic_DNA"/>
</dbReference>
<dbReference type="KEGG" id="csq:CSCA_4734"/>
<dbReference type="GO" id="GO:0005886">
    <property type="term" value="C:plasma membrane"/>
    <property type="evidence" value="ECO:0007669"/>
    <property type="project" value="UniProtKB-SubCell"/>
</dbReference>
<evidence type="ECO:0000256" key="5">
    <source>
        <dbReference type="ARBA" id="ARBA00022989"/>
    </source>
</evidence>
<reference evidence="9 10" key="1">
    <citation type="journal article" date="2015" name="J. Biotechnol.">
        <title>Complete genome sequence of a malodorant-producing acetogen, Clostridium scatologenes ATCC 25775(T).</title>
        <authorList>
            <person name="Zhu Z."/>
            <person name="Guo T."/>
            <person name="Zheng H."/>
            <person name="Song T."/>
            <person name="Ouyang P."/>
            <person name="Xie J."/>
        </authorList>
    </citation>
    <scope>NUCLEOTIDE SEQUENCE [LARGE SCALE GENOMIC DNA]</scope>
    <source>
        <strain evidence="9 10">ATCC 25775</strain>
    </source>
</reference>
<dbReference type="InterPro" id="IPR000515">
    <property type="entry name" value="MetI-like"/>
</dbReference>
<feature type="transmembrane region" description="Helical" evidence="7">
    <location>
        <begin position="121"/>
        <end position="140"/>
    </location>
</feature>
<dbReference type="Proteomes" id="UP000033115">
    <property type="component" value="Chromosome"/>
</dbReference>
<dbReference type="Gene3D" id="1.10.3720.10">
    <property type="entry name" value="MetI-like"/>
    <property type="match status" value="1"/>
</dbReference>
<keyword evidence="5 7" id="KW-1133">Transmembrane helix</keyword>
<evidence type="ECO:0000313" key="10">
    <source>
        <dbReference type="Proteomes" id="UP000033115"/>
    </source>
</evidence>
<sequence length="248" mass="28175">MKLRKRLVLFLQGFVMVNVLWYIAAAVVNMKALPRPTEIYFNIDKLYGEKLYVHVLVSLYRVMGGLTISLIIGLSLGLLMAYSRLWHKLLNPLVYFTYPIPKTALLPVLMLLFGLKDTSKIILIVLIVVFQVIVAVRDSVLNISKENYNLIKSLGASKIQIFKNVTLPAILPELLTNLRVSMGTAISILFFAEGYGTNYGIGYYIMDAWNRIDYISMYSGIVVISLLGFGMFTLIDMLEEKLCRWKNT</sequence>
<protein>
    <submittedName>
        <fullName evidence="9">ABC transporter, permease protein</fullName>
    </submittedName>
</protein>
<comment type="subcellular location">
    <subcellularLocation>
        <location evidence="1 7">Cell membrane</location>
        <topology evidence="1 7">Multi-pass membrane protein</topology>
    </subcellularLocation>
</comment>
<evidence type="ECO:0000259" key="8">
    <source>
        <dbReference type="PROSITE" id="PS50928"/>
    </source>
</evidence>
<keyword evidence="6 7" id="KW-0472">Membrane</keyword>
<keyword evidence="4 7" id="KW-0812">Transmembrane</keyword>
<accession>A0A0E3MA97</accession>
<name>A0A0E3MA97_CLOSL</name>
<dbReference type="PANTHER" id="PTHR30151:SF0">
    <property type="entry name" value="ABC TRANSPORTER PERMEASE PROTEIN MJ0413-RELATED"/>
    <property type="match status" value="1"/>
</dbReference>
<evidence type="ECO:0000256" key="7">
    <source>
        <dbReference type="RuleBase" id="RU363032"/>
    </source>
</evidence>
<evidence type="ECO:0000256" key="4">
    <source>
        <dbReference type="ARBA" id="ARBA00022692"/>
    </source>
</evidence>
<comment type="similarity">
    <text evidence="7">Belongs to the binding-protein-dependent transport system permease family.</text>
</comment>
<keyword evidence="3" id="KW-1003">Cell membrane</keyword>
<dbReference type="AlphaFoldDB" id="A0A0E3MA97"/>
<evidence type="ECO:0000256" key="2">
    <source>
        <dbReference type="ARBA" id="ARBA00022448"/>
    </source>
</evidence>
<keyword evidence="2 7" id="KW-0813">Transport</keyword>
<feature type="transmembrane region" description="Helical" evidence="7">
    <location>
        <begin position="59"/>
        <end position="81"/>
    </location>
</feature>
<dbReference type="PROSITE" id="PS50928">
    <property type="entry name" value="ABC_TM1"/>
    <property type="match status" value="1"/>
</dbReference>
<dbReference type="CDD" id="cd06261">
    <property type="entry name" value="TM_PBP2"/>
    <property type="match status" value="1"/>
</dbReference>
<dbReference type="Pfam" id="PF00528">
    <property type="entry name" value="BPD_transp_1"/>
    <property type="match status" value="1"/>
</dbReference>
<feature type="transmembrane region" description="Helical" evidence="7">
    <location>
        <begin position="185"/>
        <end position="205"/>
    </location>
</feature>
<evidence type="ECO:0000256" key="3">
    <source>
        <dbReference type="ARBA" id="ARBA00022475"/>
    </source>
</evidence>
<dbReference type="PANTHER" id="PTHR30151">
    <property type="entry name" value="ALKANE SULFONATE ABC TRANSPORTER-RELATED, MEMBRANE SUBUNIT"/>
    <property type="match status" value="1"/>
</dbReference>
<feature type="transmembrane region" description="Helical" evidence="7">
    <location>
        <begin position="217"/>
        <end position="238"/>
    </location>
</feature>
<organism evidence="9 10">
    <name type="scientific">Clostridium scatologenes</name>
    <dbReference type="NCBI Taxonomy" id="1548"/>
    <lineage>
        <taxon>Bacteria</taxon>
        <taxon>Bacillati</taxon>
        <taxon>Bacillota</taxon>
        <taxon>Clostridia</taxon>
        <taxon>Eubacteriales</taxon>
        <taxon>Clostridiaceae</taxon>
        <taxon>Clostridium</taxon>
    </lineage>
</organism>
<feature type="transmembrane region" description="Helical" evidence="7">
    <location>
        <begin position="93"/>
        <end position="115"/>
    </location>
</feature>
<dbReference type="STRING" id="1548.CSCA_4734"/>
<dbReference type="RefSeq" id="WP_029162116.1">
    <property type="nucleotide sequence ID" value="NZ_CP009933.1"/>
</dbReference>
<gene>
    <name evidence="9" type="ORF">CSCA_4734</name>
</gene>
<dbReference type="SUPFAM" id="SSF161098">
    <property type="entry name" value="MetI-like"/>
    <property type="match status" value="1"/>
</dbReference>
<feature type="transmembrane region" description="Helical" evidence="7">
    <location>
        <begin position="7"/>
        <end position="28"/>
    </location>
</feature>
<feature type="domain" description="ABC transmembrane type-1" evidence="8">
    <location>
        <begin position="55"/>
        <end position="239"/>
    </location>
</feature>
<dbReference type="InterPro" id="IPR035906">
    <property type="entry name" value="MetI-like_sf"/>
</dbReference>